<reference evidence="2 4" key="1">
    <citation type="journal article" date="2018" name="Front. Microbiol.">
        <title>Genome-Based Analysis Reveals the Taxonomy and Diversity of the Family Idiomarinaceae.</title>
        <authorList>
            <person name="Liu Y."/>
            <person name="Lai Q."/>
            <person name="Shao Z."/>
        </authorList>
    </citation>
    <scope>NUCLEOTIDE SEQUENCE [LARGE SCALE GENOMIC DNA]</scope>
    <source>
        <strain evidence="2 4">CF12-14</strain>
    </source>
</reference>
<evidence type="ECO:0000313" key="2">
    <source>
        <dbReference type="EMBL" id="RUO20505.1"/>
    </source>
</evidence>
<proteinExistence type="predicted"/>
<dbReference type="EMBL" id="QLMD01000013">
    <property type="protein sequence ID" value="RAJ94894.1"/>
    <property type="molecule type" value="Genomic_DNA"/>
</dbReference>
<protein>
    <recommendedName>
        <fullName evidence="5">DUF3083 family protein</fullName>
    </recommendedName>
</protein>
<dbReference type="RefSeq" id="WP_111570150.1">
    <property type="nucleotide sequence ID" value="NZ_PIPK01000013.1"/>
</dbReference>
<dbReference type="EMBL" id="PIPK01000013">
    <property type="protein sequence ID" value="RUO20505.1"/>
    <property type="molecule type" value="Genomic_DNA"/>
</dbReference>
<keyword evidence="4" id="KW-1185">Reference proteome</keyword>
<dbReference type="Proteomes" id="UP000249203">
    <property type="component" value="Unassembled WGS sequence"/>
</dbReference>
<dbReference type="OrthoDB" id="6288569at2"/>
<dbReference type="AlphaFoldDB" id="A0A327WTT4"/>
<evidence type="ECO:0000313" key="3">
    <source>
        <dbReference type="Proteomes" id="UP000249203"/>
    </source>
</evidence>
<evidence type="ECO:0000313" key="4">
    <source>
        <dbReference type="Proteomes" id="UP000287865"/>
    </source>
</evidence>
<dbReference type="Pfam" id="PF11281">
    <property type="entry name" value="DUF3083"/>
    <property type="match status" value="1"/>
</dbReference>
<dbReference type="Proteomes" id="UP000287865">
    <property type="component" value="Unassembled WGS sequence"/>
</dbReference>
<comment type="caution">
    <text evidence="1">The sequence shown here is derived from an EMBL/GenBank/DDBJ whole genome shotgun (WGS) entry which is preliminary data.</text>
</comment>
<dbReference type="InterPro" id="IPR021433">
    <property type="entry name" value="DUF3083"/>
</dbReference>
<evidence type="ECO:0000313" key="1">
    <source>
        <dbReference type="EMBL" id="RAJ94894.1"/>
    </source>
</evidence>
<organism evidence="1 3">
    <name type="scientific">Aliidiomarina maris</name>
    <dbReference type="NCBI Taxonomy" id="531312"/>
    <lineage>
        <taxon>Bacteria</taxon>
        <taxon>Pseudomonadati</taxon>
        <taxon>Pseudomonadota</taxon>
        <taxon>Gammaproteobacteria</taxon>
        <taxon>Alteromonadales</taxon>
        <taxon>Idiomarinaceae</taxon>
        <taxon>Aliidiomarina</taxon>
    </lineage>
</organism>
<evidence type="ECO:0008006" key="5">
    <source>
        <dbReference type="Google" id="ProtNLM"/>
    </source>
</evidence>
<gene>
    <name evidence="1" type="ORF">B0I24_11348</name>
    <name evidence="2" type="ORF">CWE07_12115</name>
</gene>
<name>A0A327WTT4_9GAMM</name>
<sequence>MNINQRAYLPQSAYSNQYILAEIKPTSDFYQAFGGHSNCYETLQRLFFRLAEDAGLSHVYFIANDKLPVVRYYREYLCFQTERQMLIFYHPQFHEAQNAYFKHDYAAKKIRLLFLAAGEGIRANSADFHKRVQRLLTKFKAELPDSPIDLKVRDHQHLSYLLFSRDKGDRATFAHKLRALSARYERRHCHLPQPYREMNYVTATLPLSRQLKRTLQLQGHNYQALYDRLANTVFAACEQQQVLRCAIVANGKTPLVRHQHVDSTQSNSELQKVSFDPVSDAIQRECFIDADHLAENIHLIMVAGEADEIDRGYARFMNRVTQALTDIAEALELRASHDDIVVRFYQHISYVS</sequence>
<accession>A0A327WTT4</accession>
<reference evidence="1 3" key="2">
    <citation type="submission" date="2018-06" db="EMBL/GenBank/DDBJ databases">
        <title>Genomic Encyclopedia of Type Strains, Phase III (KMG-III): the genomes of soil and plant-associated and newly described type strains.</title>
        <authorList>
            <person name="Whitman W."/>
        </authorList>
    </citation>
    <scope>NUCLEOTIDE SEQUENCE [LARGE SCALE GENOMIC DNA]</scope>
    <source>
        <strain evidence="1 3">CGMCC 1.15366</strain>
    </source>
</reference>